<dbReference type="RefSeq" id="WP_085893246.1">
    <property type="nucleotide sequence ID" value="NZ_FWFL01000008.1"/>
</dbReference>
<keyword evidence="3" id="KW-0804">Transcription</keyword>
<organism evidence="5 6">
    <name type="scientific">Roseovarius litorisediminis</name>
    <dbReference type="NCBI Taxonomy" id="1312363"/>
    <lineage>
        <taxon>Bacteria</taxon>
        <taxon>Pseudomonadati</taxon>
        <taxon>Pseudomonadota</taxon>
        <taxon>Alphaproteobacteria</taxon>
        <taxon>Rhodobacterales</taxon>
        <taxon>Roseobacteraceae</taxon>
        <taxon>Roseovarius</taxon>
    </lineage>
</organism>
<evidence type="ECO:0000313" key="5">
    <source>
        <dbReference type="EMBL" id="SLN56349.1"/>
    </source>
</evidence>
<dbReference type="GO" id="GO:0003700">
    <property type="term" value="F:DNA-binding transcription factor activity"/>
    <property type="evidence" value="ECO:0007669"/>
    <property type="project" value="TreeGrafter"/>
</dbReference>
<dbReference type="AlphaFoldDB" id="A0A1Y5T5N7"/>
<dbReference type="SUPFAM" id="SSF46689">
    <property type="entry name" value="Homeodomain-like"/>
    <property type="match status" value="1"/>
</dbReference>
<keyword evidence="1" id="KW-0805">Transcription regulation</keyword>
<evidence type="ECO:0000313" key="6">
    <source>
        <dbReference type="Proteomes" id="UP000193827"/>
    </source>
</evidence>
<dbReference type="EMBL" id="FWFL01000008">
    <property type="protein sequence ID" value="SLN56349.1"/>
    <property type="molecule type" value="Genomic_DNA"/>
</dbReference>
<dbReference type="InterPro" id="IPR009057">
    <property type="entry name" value="Homeodomain-like_sf"/>
</dbReference>
<dbReference type="InterPro" id="IPR050109">
    <property type="entry name" value="HTH-type_TetR-like_transc_reg"/>
</dbReference>
<dbReference type="PANTHER" id="PTHR30055">
    <property type="entry name" value="HTH-TYPE TRANSCRIPTIONAL REGULATOR RUTR"/>
    <property type="match status" value="1"/>
</dbReference>
<evidence type="ECO:0000256" key="1">
    <source>
        <dbReference type="ARBA" id="ARBA00023015"/>
    </source>
</evidence>
<accession>A0A1Y5T5N7</accession>
<keyword evidence="2" id="KW-0238">DNA-binding</keyword>
<dbReference type="Proteomes" id="UP000193827">
    <property type="component" value="Unassembled WGS sequence"/>
</dbReference>
<evidence type="ECO:0000256" key="3">
    <source>
        <dbReference type="ARBA" id="ARBA00023163"/>
    </source>
</evidence>
<gene>
    <name evidence="5" type="ORF">PEL8287_03026</name>
</gene>
<keyword evidence="6" id="KW-1185">Reference proteome</keyword>
<reference evidence="5 6" key="1">
    <citation type="submission" date="2017-03" db="EMBL/GenBank/DDBJ databases">
        <authorList>
            <person name="Afonso C.L."/>
            <person name="Miller P.J."/>
            <person name="Scott M.A."/>
            <person name="Spackman E."/>
            <person name="Goraichik I."/>
            <person name="Dimitrov K.M."/>
            <person name="Suarez D.L."/>
            <person name="Swayne D.E."/>
        </authorList>
    </citation>
    <scope>NUCLEOTIDE SEQUENCE [LARGE SCALE GENOMIC DNA]</scope>
    <source>
        <strain evidence="5 6">CECT 8287</strain>
    </source>
</reference>
<dbReference type="Gene3D" id="1.10.357.10">
    <property type="entry name" value="Tetracycline Repressor, domain 2"/>
    <property type="match status" value="1"/>
</dbReference>
<proteinExistence type="predicted"/>
<dbReference type="Pfam" id="PF13305">
    <property type="entry name" value="TetR_C_33"/>
    <property type="match status" value="1"/>
</dbReference>
<dbReference type="SUPFAM" id="SSF48498">
    <property type="entry name" value="Tetracyclin repressor-like, C-terminal domain"/>
    <property type="match status" value="1"/>
</dbReference>
<sequence>MAGKAQERRKALRKKLIDLAEAHIASDGIGAVKARALAKEANCAVGAIYNVFDDLHDIVIAVNGRTFQRLGQAVADSLVGKEAESPTDQLITMSYAYLEFAAANPNRWRTLFDVQMSTEMVVPQWYLDELERLFGFIAGPVSRCFPEMSAADVALMTRALFSSVHGIVLLGLEKRISAVPPDHLRHMIAMLLVNATGNK</sequence>
<feature type="domain" description="HTH-type transcriptional regulator MT1864/Rv1816-like C-terminal" evidence="4">
    <location>
        <begin position="92"/>
        <end position="183"/>
    </location>
</feature>
<dbReference type="OrthoDB" id="7223515at2"/>
<evidence type="ECO:0000256" key="2">
    <source>
        <dbReference type="ARBA" id="ARBA00023125"/>
    </source>
</evidence>
<dbReference type="GO" id="GO:0000976">
    <property type="term" value="F:transcription cis-regulatory region binding"/>
    <property type="evidence" value="ECO:0007669"/>
    <property type="project" value="TreeGrafter"/>
</dbReference>
<name>A0A1Y5T5N7_9RHOB</name>
<dbReference type="InterPro" id="IPR025996">
    <property type="entry name" value="MT1864/Rv1816-like_C"/>
</dbReference>
<protein>
    <recommendedName>
        <fullName evidence="4">HTH-type transcriptional regulator MT1864/Rv1816-like C-terminal domain-containing protein</fullName>
    </recommendedName>
</protein>
<dbReference type="InterPro" id="IPR036271">
    <property type="entry name" value="Tet_transcr_reg_TetR-rel_C_sf"/>
</dbReference>
<evidence type="ECO:0000259" key="4">
    <source>
        <dbReference type="Pfam" id="PF13305"/>
    </source>
</evidence>
<dbReference type="PANTHER" id="PTHR30055:SF234">
    <property type="entry name" value="HTH-TYPE TRANSCRIPTIONAL REGULATOR BETI"/>
    <property type="match status" value="1"/>
</dbReference>